<evidence type="ECO:0000256" key="5">
    <source>
        <dbReference type="ARBA" id="ARBA00022842"/>
    </source>
</evidence>
<keyword evidence="12" id="KW-1185">Reference proteome</keyword>
<sequence>MATAGIGVDMLEIERMERVLRRRPNFARRVFTDEERAYCEGCARPAEHYAARFAAREAVVKALGTGFSDGVGFRDVSVGRDESGRPRAILSGRAAQIARERGIREIALSISHTHDVAVANAIAVTDDVRPEPDARQDAARALASSFKEARSILDELERVQEDELSSVSTLHRVQSGQDEQDASQPLPKE</sequence>
<evidence type="ECO:0000256" key="8">
    <source>
        <dbReference type="HAMAP-Rule" id="MF_00101"/>
    </source>
</evidence>
<reference evidence="11 12" key="3">
    <citation type="submission" date="2023-06" db="EMBL/GenBank/DDBJ databases">
        <authorList>
            <person name="Zeman M."/>
            <person name="Kubasova T."/>
            <person name="Jahodarova E."/>
            <person name="Nykrynova M."/>
            <person name="Rychlik I."/>
        </authorList>
    </citation>
    <scope>NUCLEOTIDE SEQUENCE [LARGE SCALE GENOMIC DNA]</scope>
    <source>
        <strain evidence="11 12">153_Feed</strain>
    </source>
</reference>
<dbReference type="GO" id="GO:0008897">
    <property type="term" value="F:holo-[acyl-carrier-protein] synthase activity"/>
    <property type="evidence" value="ECO:0007669"/>
    <property type="project" value="UniProtKB-EC"/>
</dbReference>
<dbReference type="Gene3D" id="3.90.470.20">
    <property type="entry name" value="4'-phosphopantetheinyl transferase domain"/>
    <property type="match status" value="1"/>
</dbReference>
<comment type="cofactor">
    <cofactor evidence="8">
        <name>Mg(2+)</name>
        <dbReference type="ChEBI" id="CHEBI:18420"/>
    </cofactor>
</comment>
<comment type="function">
    <text evidence="8">Transfers the 4'-phosphopantetheine moiety from coenzyme A to a Ser of acyl-carrier-protein.</text>
</comment>
<dbReference type="InterPro" id="IPR002582">
    <property type="entry name" value="ACPS"/>
</dbReference>
<dbReference type="Pfam" id="PF01648">
    <property type="entry name" value="ACPS"/>
    <property type="match status" value="1"/>
</dbReference>
<feature type="domain" description="4'-phosphopantetheinyl transferase" evidence="10">
    <location>
        <begin position="5"/>
        <end position="99"/>
    </location>
</feature>
<feature type="binding site" evidence="8">
    <location>
        <position position="9"/>
    </location>
    <ligand>
        <name>Mg(2+)</name>
        <dbReference type="ChEBI" id="CHEBI:18420"/>
    </ligand>
</feature>
<protein>
    <recommendedName>
        <fullName evidence="8">Holo-[acyl-carrier-protein] synthase</fullName>
        <shortName evidence="8">Holo-ACP synthase</shortName>
        <ecNumber evidence="8">2.7.8.7</ecNumber>
    </recommendedName>
    <alternativeName>
        <fullName evidence="8">4'-phosphopantetheinyl transferase AcpS</fullName>
    </alternativeName>
</protein>
<keyword evidence="4 8" id="KW-0276">Fatty acid metabolism</keyword>
<gene>
    <name evidence="8 11" type="primary">acpS</name>
    <name evidence="11" type="ORF">QUW25_03245</name>
</gene>
<dbReference type="InterPro" id="IPR004568">
    <property type="entry name" value="Ppantetheine-prot_Trfase_dom"/>
</dbReference>
<evidence type="ECO:0000256" key="7">
    <source>
        <dbReference type="ARBA" id="ARBA00023160"/>
    </source>
</evidence>
<dbReference type="Proteomes" id="UP001529256">
    <property type="component" value="Unassembled WGS sequence"/>
</dbReference>
<feature type="region of interest" description="Disordered" evidence="9">
    <location>
        <begin position="167"/>
        <end position="189"/>
    </location>
</feature>
<dbReference type="HAMAP" id="MF_00101">
    <property type="entry name" value="AcpS"/>
    <property type="match status" value="1"/>
</dbReference>
<reference evidence="12" key="1">
    <citation type="submission" date="2023-06" db="EMBL/GenBank/DDBJ databases">
        <title>Identification and characterization of horizontal gene transfer across gut microbiota members of farm animals based on homology search.</title>
        <authorList>
            <person name="Zeman M."/>
            <person name="Kubasova T."/>
            <person name="Jahodarova E."/>
            <person name="Nykrynova M."/>
            <person name="Rychlik I."/>
        </authorList>
    </citation>
    <scope>NUCLEOTIDE SEQUENCE [LARGE SCALE GENOMIC DNA]</scope>
    <source>
        <strain evidence="12">153_Feed</strain>
    </source>
</reference>
<dbReference type="NCBIfam" id="TIGR00516">
    <property type="entry name" value="acpS"/>
    <property type="match status" value="1"/>
</dbReference>
<dbReference type="InterPro" id="IPR008278">
    <property type="entry name" value="4-PPantetheinyl_Trfase_dom"/>
</dbReference>
<keyword evidence="1 8" id="KW-0444">Lipid biosynthesis</keyword>
<evidence type="ECO:0000256" key="2">
    <source>
        <dbReference type="ARBA" id="ARBA00022679"/>
    </source>
</evidence>
<keyword evidence="5 8" id="KW-0460">Magnesium</keyword>
<reference evidence="11 12" key="2">
    <citation type="submission" date="2023-06" db="EMBL/GenBank/DDBJ databases">
        <title>Identification and characterization of horizontal gene transfer across gut microbiota members of farm animals based on homology search.</title>
        <authorList>
            <person name="Schwarzerova J."/>
            <person name="Nykrynova M."/>
            <person name="Jureckova K."/>
            <person name="Cejkova D."/>
            <person name="Rychlik I."/>
        </authorList>
    </citation>
    <scope>NUCLEOTIDE SEQUENCE [LARGE SCALE GENOMIC DNA]</scope>
    <source>
        <strain evidence="11 12">153_Feed</strain>
    </source>
</reference>
<dbReference type="NCBIfam" id="TIGR00556">
    <property type="entry name" value="pantethn_trn"/>
    <property type="match status" value="1"/>
</dbReference>
<dbReference type="RefSeq" id="WP_289510807.1">
    <property type="nucleotide sequence ID" value="NZ_JAUDEA010000003.1"/>
</dbReference>
<evidence type="ECO:0000256" key="3">
    <source>
        <dbReference type="ARBA" id="ARBA00022723"/>
    </source>
</evidence>
<comment type="catalytic activity">
    <reaction evidence="8">
        <text>apo-[ACP] + CoA = holo-[ACP] + adenosine 3',5'-bisphosphate + H(+)</text>
        <dbReference type="Rhea" id="RHEA:12068"/>
        <dbReference type="Rhea" id="RHEA-COMP:9685"/>
        <dbReference type="Rhea" id="RHEA-COMP:9690"/>
        <dbReference type="ChEBI" id="CHEBI:15378"/>
        <dbReference type="ChEBI" id="CHEBI:29999"/>
        <dbReference type="ChEBI" id="CHEBI:57287"/>
        <dbReference type="ChEBI" id="CHEBI:58343"/>
        <dbReference type="ChEBI" id="CHEBI:64479"/>
        <dbReference type="EC" id="2.7.8.7"/>
    </reaction>
</comment>
<dbReference type="EMBL" id="JAUDEA010000003">
    <property type="protein sequence ID" value="MDM8270706.1"/>
    <property type="molecule type" value="Genomic_DNA"/>
</dbReference>
<dbReference type="InterPro" id="IPR037143">
    <property type="entry name" value="4-PPantetheinyl_Trfase_dom_sf"/>
</dbReference>
<comment type="subcellular location">
    <subcellularLocation>
        <location evidence="8">Cytoplasm</location>
    </subcellularLocation>
</comment>
<evidence type="ECO:0000256" key="1">
    <source>
        <dbReference type="ARBA" id="ARBA00022516"/>
    </source>
</evidence>
<keyword evidence="3 8" id="KW-0479">Metal-binding</keyword>
<keyword evidence="2 8" id="KW-0808">Transferase</keyword>
<keyword evidence="8" id="KW-0963">Cytoplasm</keyword>
<evidence type="ECO:0000313" key="12">
    <source>
        <dbReference type="Proteomes" id="UP001529256"/>
    </source>
</evidence>
<keyword evidence="7 8" id="KW-0275">Fatty acid biosynthesis</keyword>
<comment type="caution">
    <text evidence="11">The sequence shown here is derived from an EMBL/GenBank/DDBJ whole genome shotgun (WGS) entry which is preliminary data.</text>
</comment>
<feature type="binding site" evidence="8">
    <location>
        <position position="57"/>
    </location>
    <ligand>
        <name>Mg(2+)</name>
        <dbReference type="ChEBI" id="CHEBI:18420"/>
    </ligand>
</feature>
<dbReference type="SUPFAM" id="SSF56214">
    <property type="entry name" value="4'-phosphopantetheinyl transferase"/>
    <property type="match status" value="1"/>
</dbReference>
<name>A0ABT7V268_9ACTN</name>
<keyword evidence="6 8" id="KW-0443">Lipid metabolism</keyword>
<evidence type="ECO:0000256" key="6">
    <source>
        <dbReference type="ARBA" id="ARBA00023098"/>
    </source>
</evidence>
<feature type="compositionally biased region" description="Polar residues" evidence="9">
    <location>
        <begin position="167"/>
        <end position="177"/>
    </location>
</feature>
<dbReference type="EC" id="2.7.8.7" evidence="8"/>
<organism evidence="11 12">
    <name type="scientific">Thermophilibacter provencensis</name>
    <dbReference type="NCBI Taxonomy" id="1852386"/>
    <lineage>
        <taxon>Bacteria</taxon>
        <taxon>Bacillati</taxon>
        <taxon>Actinomycetota</taxon>
        <taxon>Coriobacteriia</taxon>
        <taxon>Coriobacteriales</taxon>
        <taxon>Atopobiaceae</taxon>
        <taxon>Thermophilibacter</taxon>
    </lineage>
</organism>
<accession>A0ABT7V268</accession>
<evidence type="ECO:0000259" key="10">
    <source>
        <dbReference type="Pfam" id="PF01648"/>
    </source>
</evidence>
<comment type="similarity">
    <text evidence="8">Belongs to the P-Pant transferase superfamily. AcpS family.</text>
</comment>
<evidence type="ECO:0000313" key="11">
    <source>
        <dbReference type="EMBL" id="MDM8270706.1"/>
    </source>
</evidence>
<proteinExistence type="inferred from homology"/>
<evidence type="ECO:0000256" key="9">
    <source>
        <dbReference type="SAM" id="MobiDB-lite"/>
    </source>
</evidence>
<evidence type="ECO:0000256" key="4">
    <source>
        <dbReference type="ARBA" id="ARBA00022832"/>
    </source>
</evidence>